<comment type="caution">
    <text evidence="4">The sequence shown here is derived from an EMBL/GenBank/DDBJ whole genome shotgun (WGS) entry which is preliminary data.</text>
</comment>
<keyword evidence="2" id="KW-0732">Signal</keyword>
<evidence type="ECO:0000313" key="5">
    <source>
        <dbReference type="Proteomes" id="UP001339883"/>
    </source>
</evidence>
<dbReference type="PANTHER" id="PTHR21666:SF263">
    <property type="entry name" value="MUREIN HYDROLASE ACTIVATOR NLPD"/>
    <property type="match status" value="1"/>
</dbReference>
<dbReference type="Proteomes" id="UP001339883">
    <property type="component" value="Unassembled WGS sequence"/>
</dbReference>
<dbReference type="InterPro" id="IPR050570">
    <property type="entry name" value="Cell_wall_metabolism_enzyme"/>
</dbReference>
<dbReference type="PROSITE" id="PS51257">
    <property type="entry name" value="PROKAR_LIPOPROTEIN"/>
    <property type="match status" value="1"/>
</dbReference>
<sequence>MQMLKEQFTRTHKQTLKPLLVSCLTLSVFAFTGCASKPQVMTTRALPAPDLYTVKAGDTLSGIAARYGVNYLTVAQMNNIPAPYTIFVGQNLRIKGGGVQPVVSTASNVVRSTPSVPPIQTQSIPLPSQNNAPAIAPKPVATAPAIQTQTTSTVAGLRWVKPSNNPVIASYNPASNIKGIRYSGQMGDPIYAAADGQVVYADNGLKEFGNLVLIKHSNGYISAYAHNSKMLVKSGAHVKAGQQIAEMGNSGTDRVMLEFQIRAEGKAIDPARILSGS</sequence>
<proteinExistence type="inferred from homology"/>
<evidence type="ECO:0000256" key="2">
    <source>
        <dbReference type="SAM" id="SignalP"/>
    </source>
</evidence>
<evidence type="ECO:0000256" key="1">
    <source>
        <dbReference type="ARBA" id="ARBA00038420"/>
    </source>
</evidence>
<accession>A0ABU6DSE0</accession>
<dbReference type="InterPro" id="IPR036779">
    <property type="entry name" value="LysM_dom_sf"/>
</dbReference>
<dbReference type="Gene3D" id="2.70.70.10">
    <property type="entry name" value="Glucose Permease (Domain IIA)"/>
    <property type="match status" value="1"/>
</dbReference>
<dbReference type="CDD" id="cd12797">
    <property type="entry name" value="M23_peptidase"/>
    <property type="match status" value="1"/>
</dbReference>
<dbReference type="EMBL" id="VTDN01000002">
    <property type="protein sequence ID" value="MEB5476044.1"/>
    <property type="molecule type" value="Genomic_DNA"/>
</dbReference>
<dbReference type="CDD" id="cd00118">
    <property type="entry name" value="LysM"/>
    <property type="match status" value="1"/>
</dbReference>
<dbReference type="PANTHER" id="PTHR21666">
    <property type="entry name" value="PEPTIDASE-RELATED"/>
    <property type="match status" value="1"/>
</dbReference>
<dbReference type="SMART" id="SM00257">
    <property type="entry name" value="LysM"/>
    <property type="match status" value="1"/>
</dbReference>
<feature type="chain" id="PRO_5047416508" evidence="2">
    <location>
        <begin position="31"/>
        <end position="277"/>
    </location>
</feature>
<organism evidence="4 5">
    <name type="scientific">Acinetobacter pollinis</name>
    <dbReference type="NCBI Taxonomy" id="2605270"/>
    <lineage>
        <taxon>Bacteria</taxon>
        <taxon>Pseudomonadati</taxon>
        <taxon>Pseudomonadota</taxon>
        <taxon>Gammaproteobacteria</taxon>
        <taxon>Moraxellales</taxon>
        <taxon>Moraxellaceae</taxon>
        <taxon>Acinetobacter</taxon>
    </lineage>
</organism>
<feature type="domain" description="LysM" evidence="3">
    <location>
        <begin position="50"/>
        <end position="94"/>
    </location>
</feature>
<dbReference type="InterPro" id="IPR016047">
    <property type="entry name" value="M23ase_b-sheet_dom"/>
</dbReference>
<protein>
    <submittedName>
        <fullName evidence="4">Peptidoglycan DD-metalloendopeptidase family protein</fullName>
    </submittedName>
</protein>
<feature type="signal peptide" evidence="2">
    <location>
        <begin position="1"/>
        <end position="30"/>
    </location>
</feature>
<comment type="similarity">
    <text evidence="1">Belongs to the E.coli NlpD/Haemophilus LppB family.</text>
</comment>
<name>A0ABU6DSE0_9GAMM</name>
<reference evidence="4 5" key="1">
    <citation type="submission" date="2019-08" db="EMBL/GenBank/DDBJ databases">
        <title>Five species of Acinetobacter isolated from floral nectar and animal pollinators.</title>
        <authorList>
            <person name="Hendry T.A."/>
        </authorList>
    </citation>
    <scope>NUCLEOTIDE SEQUENCE [LARGE SCALE GENOMIC DNA]</scope>
    <source>
        <strain evidence="4 5">MD18.27</strain>
    </source>
</reference>
<dbReference type="InterPro" id="IPR011055">
    <property type="entry name" value="Dup_hybrid_motif"/>
</dbReference>
<keyword evidence="5" id="KW-1185">Reference proteome</keyword>
<dbReference type="Pfam" id="PF01551">
    <property type="entry name" value="Peptidase_M23"/>
    <property type="match status" value="1"/>
</dbReference>
<gene>
    <name evidence="4" type="ORF">I2F25_03065</name>
</gene>
<evidence type="ECO:0000259" key="3">
    <source>
        <dbReference type="PROSITE" id="PS51782"/>
    </source>
</evidence>
<dbReference type="InterPro" id="IPR018392">
    <property type="entry name" value="LysM"/>
</dbReference>
<dbReference type="Pfam" id="PF01476">
    <property type="entry name" value="LysM"/>
    <property type="match status" value="1"/>
</dbReference>
<dbReference type="RefSeq" id="WP_195772515.1">
    <property type="nucleotide sequence ID" value="NZ_VTDN01000002.1"/>
</dbReference>
<dbReference type="SUPFAM" id="SSF51261">
    <property type="entry name" value="Duplicated hybrid motif"/>
    <property type="match status" value="1"/>
</dbReference>
<dbReference type="Gene3D" id="3.10.350.10">
    <property type="entry name" value="LysM domain"/>
    <property type="match status" value="1"/>
</dbReference>
<evidence type="ECO:0000313" key="4">
    <source>
        <dbReference type="EMBL" id="MEB5476044.1"/>
    </source>
</evidence>
<dbReference type="PROSITE" id="PS51782">
    <property type="entry name" value="LYSM"/>
    <property type="match status" value="1"/>
</dbReference>